<evidence type="ECO:0000313" key="3">
    <source>
        <dbReference type="Proteomes" id="UP001231189"/>
    </source>
</evidence>
<feature type="compositionally biased region" description="Basic and acidic residues" evidence="1">
    <location>
        <begin position="144"/>
        <end position="154"/>
    </location>
</feature>
<reference evidence="2" key="1">
    <citation type="submission" date="2023-07" db="EMBL/GenBank/DDBJ databases">
        <title>A chromosome-level genome assembly of Lolium multiflorum.</title>
        <authorList>
            <person name="Chen Y."/>
            <person name="Copetti D."/>
            <person name="Kolliker R."/>
            <person name="Studer B."/>
        </authorList>
    </citation>
    <scope>NUCLEOTIDE SEQUENCE</scope>
    <source>
        <strain evidence="2">02402/16</strain>
        <tissue evidence="2">Leaf</tissue>
    </source>
</reference>
<comment type="caution">
    <text evidence="2">The sequence shown here is derived from an EMBL/GenBank/DDBJ whole genome shotgun (WGS) entry which is preliminary data.</text>
</comment>
<feature type="region of interest" description="Disordered" evidence="1">
    <location>
        <begin position="90"/>
        <end position="154"/>
    </location>
</feature>
<sequence>MENYSLLMGAAALMKMAVKMAAVSMEKPSPSRRRAGTETPVPDLGPRWRRSEGLERGSTAEARRLRRRDPTLLATAVEGRRLTWASARLGVGGDQSGRGRRGERGSWERLRWSESSSPSGYCRGELRLNWDGSSDNVDEEVVEESERKEGSRMV</sequence>
<dbReference type="Proteomes" id="UP001231189">
    <property type="component" value="Unassembled WGS sequence"/>
</dbReference>
<dbReference type="EMBL" id="JAUUTY010000007">
    <property type="protein sequence ID" value="KAK1606945.1"/>
    <property type="molecule type" value="Genomic_DNA"/>
</dbReference>
<evidence type="ECO:0000313" key="2">
    <source>
        <dbReference type="EMBL" id="KAK1606945.1"/>
    </source>
</evidence>
<keyword evidence="3" id="KW-1185">Reference proteome</keyword>
<evidence type="ECO:0000256" key="1">
    <source>
        <dbReference type="SAM" id="MobiDB-lite"/>
    </source>
</evidence>
<proteinExistence type="predicted"/>
<accession>A0AAD8QQ57</accession>
<feature type="compositionally biased region" description="Basic and acidic residues" evidence="1">
    <location>
        <begin position="100"/>
        <end position="112"/>
    </location>
</feature>
<dbReference type="AlphaFoldDB" id="A0AAD8QQ57"/>
<feature type="region of interest" description="Disordered" evidence="1">
    <location>
        <begin position="25"/>
        <end position="67"/>
    </location>
</feature>
<organism evidence="2 3">
    <name type="scientific">Lolium multiflorum</name>
    <name type="common">Italian ryegrass</name>
    <name type="synonym">Lolium perenne subsp. multiflorum</name>
    <dbReference type="NCBI Taxonomy" id="4521"/>
    <lineage>
        <taxon>Eukaryota</taxon>
        <taxon>Viridiplantae</taxon>
        <taxon>Streptophyta</taxon>
        <taxon>Embryophyta</taxon>
        <taxon>Tracheophyta</taxon>
        <taxon>Spermatophyta</taxon>
        <taxon>Magnoliopsida</taxon>
        <taxon>Liliopsida</taxon>
        <taxon>Poales</taxon>
        <taxon>Poaceae</taxon>
        <taxon>BOP clade</taxon>
        <taxon>Pooideae</taxon>
        <taxon>Poodae</taxon>
        <taxon>Poeae</taxon>
        <taxon>Poeae Chloroplast Group 2 (Poeae type)</taxon>
        <taxon>Loliodinae</taxon>
        <taxon>Loliinae</taxon>
        <taxon>Lolium</taxon>
    </lineage>
</organism>
<name>A0AAD8QQ57_LOLMU</name>
<protein>
    <submittedName>
        <fullName evidence="2">Uncharacterized protein</fullName>
    </submittedName>
</protein>
<gene>
    <name evidence="2" type="ORF">QYE76_030618</name>
</gene>